<comment type="similarity">
    <text evidence="2">Belongs to the CpsC/CapA family.</text>
</comment>
<evidence type="ECO:0000256" key="1">
    <source>
        <dbReference type="ARBA" id="ARBA00004429"/>
    </source>
</evidence>
<evidence type="ECO:0000256" key="11">
    <source>
        <dbReference type="ARBA" id="ARBA00022777"/>
    </source>
</evidence>
<evidence type="ECO:0000256" key="6">
    <source>
        <dbReference type="ARBA" id="ARBA00022475"/>
    </source>
</evidence>
<evidence type="ECO:0000256" key="3">
    <source>
        <dbReference type="ARBA" id="ARBA00007316"/>
    </source>
</evidence>
<dbReference type="Pfam" id="PF02706">
    <property type="entry name" value="Wzz"/>
    <property type="match status" value="1"/>
</dbReference>
<dbReference type="GO" id="GO:0005524">
    <property type="term" value="F:ATP binding"/>
    <property type="evidence" value="ECO:0007669"/>
    <property type="project" value="UniProtKB-KW"/>
</dbReference>
<keyword evidence="10" id="KW-0547">Nucleotide-binding</keyword>
<evidence type="ECO:0000256" key="18">
    <source>
        <dbReference type="SAM" id="Phobius"/>
    </source>
</evidence>
<keyword evidence="15" id="KW-0829">Tyrosine-protein kinase</keyword>
<evidence type="ECO:0000313" key="21">
    <source>
        <dbReference type="EMBL" id="AGP29914.1"/>
    </source>
</evidence>
<dbReference type="AlphaFoldDB" id="S4XBS8"/>
<evidence type="ECO:0000256" key="10">
    <source>
        <dbReference type="ARBA" id="ARBA00022741"/>
    </source>
</evidence>
<feature type="domain" description="AAA" evidence="20">
    <location>
        <begin position="667"/>
        <end position="811"/>
    </location>
</feature>
<evidence type="ECO:0000256" key="5">
    <source>
        <dbReference type="ARBA" id="ARBA00011903"/>
    </source>
</evidence>
<comment type="similarity">
    <text evidence="4">Belongs to the etk/wzc family.</text>
</comment>
<feature type="transmembrane region" description="Helical" evidence="18">
    <location>
        <begin position="92"/>
        <end position="111"/>
    </location>
</feature>
<evidence type="ECO:0000256" key="9">
    <source>
        <dbReference type="ARBA" id="ARBA00022692"/>
    </source>
</evidence>
<dbReference type="PATRIC" id="fig|1200352.3.peg.258"/>
<dbReference type="NCBIfam" id="TIGR01007">
    <property type="entry name" value="eps_fam"/>
    <property type="match status" value="1"/>
</dbReference>
<keyword evidence="12" id="KW-0067">ATP-binding</keyword>
<dbReference type="Proteomes" id="UP000014809">
    <property type="component" value="Chromosome"/>
</dbReference>
<keyword evidence="13 18" id="KW-1133">Transmembrane helix</keyword>
<dbReference type="PANTHER" id="PTHR32309:SF13">
    <property type="entry name" value="FERRIC ENTEROBACTIN TRANSPORT PROTEIN FEPE"/>
    <property type="match status" value="1"/>
</dbReference>
<sequence length="886" mass="92451">MMKEKTPAVIPGDHGRLASSPLLLACALSALCVAVGVIVRPRIIGGFGGFGNDAQTIQTIMSSPFDAAELGLGSYAVIAQFYTAIGLADSPGAAGILGALVGALLLSIVIIRVEVTHASRLALVLALITPLLIGVYMADYSKEVLIAAGLLVIALLPANRTGEVLLVGVLVLLGAEFRTYWFIVAALYVIIRLLLSRRCSGTVARVMWMLIILSLLTGLAVWIGAGVPADSFRTDANDTVSRQSNTGSLITRFIDAPEPVGGMVNATLTSLFFIVPVPMLLKLSPYYLVIGILFALFWVSAVRAAAVAGKNNPLLMRFAALPLAFLIVQGLFEPDWGSALRHATPLIPLIIGAVALSEQERTQYPDSPPPQHSTPTARPSHRRTIMTSQTTAQPGGNRTTNVLADYLGHLRRYWWMLVVGCLIGGLGGWGVSALMTDQYTATAQVYVGTASTGSSGDAYQGALLSQKQVGSYAEIANGRALGQLVVDDLDLDKSADEVSGMITASAYKDTVILNLRAVSDDADLARDVANSAAEQLQTMVKDLNEQTSPTGRTSSAPQLALLTEAETPSSPSSPNTSVNILVGAVLGLAVGALAAIIRGLTDRRITDSDSIRGIVEAPLVGTVGYTDVLSETRHMLNFSAAPVVAAEQFRELRTNLRFLDVDNAPSVIAVTSGMSGEGKSTVALNLALALADDGESVCLVDADLRNPSLVSYVGGDLQSAVGLSTALAGDTAVADVIQLTQVDGLSVIASGPIPPNPAELLGSRRFKEALAYLAEHFDHVILDASPVLPVTDGALVASSADGVLLAVRHNSSTTDQLAATGNSLAAVNSRVLGTVFTMTPEGKGKSSYSYSYGYGTASATGSSSGGPVSESVETPHQEPHDIDAEN</sequence>
<keyword evidence="6" id="KW-1003">Cell membrane</keyword>
<proteinExistence type="inferred from homology"/>
<feature type="compositionally biased region" description="Low complexity" evidence="17">
    <location>
        <begin position="858"/>
        <end position="872"/>
    </location>
</feature>
<evidence type="ECO:0000256" key="17">
    <source>
        <dbReference type="SAM" id="MobiDB-lite"/>
    </source>
</evidence>
<dbReference type="CDD" id="cd05387">
    <property type="entry name" value="BY-kinase"/>
    <property type="match status" value="1"/>
</dbReference>
<feature type="transmembrane region" description="Helical" evidence="18">
    <location>
        <begin position="262"/>
        <end position="281"/>
    </location>
</feature>
<keyword evidence="8" id="KW-0808">Transferase</keyword>
<feature type="transmembrane region" description="Helical" evidence="18">
    <location>
        <begin position="20"/>
        <end position="39"/>
    </location>
</feature>
<feature type="transmembrane region" description="Helical" evidence="18">
    <location>
        <begin position="578"/>
        <end position="597"/>
    </location>
</feature>
<feature type="region of interest" description="Disordered" evidence="17">
    <location>
        <begin position="858"/>
        <end position="886"/>
    </location>
</feature>
<feature type="transmembrane region" description="Helical" evidence="18">
    <location>
        <begin position="117"/>
        <end position="137"/>
    </location>
</feature>
<keyword evidence="7" id="KW-0997">Cell inner membrane</keyword>
<name>S4XBS8_9CORY</name>
<evidence type="ECO:0000256" key="2">
    <source>
        <dbReference type="ARBA" id="ARBA00006683"/>
    </source>
</evidence>
<comment type="similarity">
    <text evidence="3">Belongs to the CpsD/CapB family.</text>
</comment>
<evidence type="ECO:0000256" key="13">
    <source>
        <dbReference type="ARBA" id="ARBA00022989"/>
    </source>
</evidence>
<evidence type="ECO:0000256" key="16">
    <source>
        <dbReference type="ARBA" id="ARBA00051245"/>
    </source>
</evidence>
<feature type="transmembrane region" description="Helical" evidence="18">
    <location>
        <begin position="314"/>
        <end position="332"/>
    </location>
</feature>
<keyword evidence="11" id="KW-0418">Kinase</keyword>
<feature type="transmembrane region" description="Helical" evidence="18">
    <location>
        <begin position="179"/>
        <end position="195"/>
    </location>
</feature>
<evidence type="ECO:0000259" key="19">
    <source>
        <dbReference type="Pfam" id="PF02706"/>
    </source>
</evidence>
<feature type="region of interest" description="Disordered" evidence="17">
    <location>
        <begin position="361"/>
        <end position="383"/>
    </location>
</feature>
<gene>
    <name evidence="21" type="ORF">A606_01295</name>
</gene>
<dbReference type="InterPro" id="IPR003856">
    <property type="entry name" value="LPS_length_determ_N"/>
</dbReference>
<dbReference type="PANTHER" id="PTHR32309">
    <property type="entry name" value="TYROSINE-PROTEIN KINASE"/>
    <property type="match status" value="1"/>
</dbReference>
<organism evidence="21 22">
    <name type="scientific">Corynebacterium terpenotabidum Y-11</name>
    <dbReference type="NCBI Taxonomy" id="1200352"/>
    <lineage>
        <taxon>Bacteria</taxon>
        <taxon>Bacillati</taxon>
        <taxon>Actinomycetota</taxon>
        <taxon>Actinomycetes</taxon>
        <taxon>Mycobacteriales</taxon>
        <taxon>Corynebacteriaceae</taxon>
        <taxon>Corynebacterium</taxon>
    </lineage>
</organism>
<keyword evidence="9 18" id="KW-0812">Transmembrane</keyword>
<dbReference type="InterPro" id="IPR025669">
    <property type="entry name" value="AAA_dom"/>
</dbReference>
<feature type="compositionally biased region" description="Basic and acidic residues" evidence="17">
    <location>
        <begin position="873"/>
        <end position="886"/>
    </location>
</feature>
<dbReference type="EMBL" id="CP003696">
    <property type="protein sequence ID" value="AGP29914.1"/>
    <property type="molecule type" value="Genomic_DNA"/>
</dbReference>
<evidence type="ECO:0000259" key="20">
    <source>
        <dbReference type="Pfam" id="PF13614"/>
    </source>
</evidence>
<dbReference type="InterPro" id="IPR027417">
    <property type="entry name" value="P-loop_NTPase"/>
</dbReference>
<dbReference type="KEGG" id="cter:A606_01295"/>
<evidence type="ECO:0000256" key="15">
    <source>
        <dbReference type="ARBA" id="ARBA00023137"/>
    </source>
</evidence>
<dbReference type="HOGENOM" id="CLU_325351_0_0_11"/>
<protein>
    <recommendedName>
        <fullName evidence="5">non-specific protein-tyrosine kinase</fullName>
        <ecNumber evidence="5">2.7.10.2</ecNumber>
    </recommendedName>
</protein>
<dbReference type="GO" id="GO:0005886">
    <property type="term" value="C:plasma membrane"/>
    <property type="evidence" value="ECO:0007669"/>
    <property type="project" value="UniProtKB-SubCell"/>
</dbReference>
<feature type="transmembrane region" description="Helical" evidence="18">
    <location>
        <begin position="207"/>
        <end position="225"/>
    </location>
</feature>
<accession>S4XBS8</accession>
<dbReference type="GO" id="GO:0004715">
    <property type="term" value="F:non-membrane spanning protein tyrosine kinase activity"/>
    <property type="evidence" value="ECO:0007669"/>
    <property type="project" value="UniProtKB-EC"/>
</dbReference>
<dbReference type="EC" id="2.7.10.2" evidence="5"/>
<evidence type="ECO:0000256" key="4">
    <source>
        <dbReference type="ARBA" id="ARBA00008883"/>
    </source>
</evidence>
<feature type="transmembrane region" description="Helical" evidence="18">
    <location>
        <begin position="144"/>
        <end position="173"/>
    </location>
</feature>
<dbReference type="eggNOG" id="COG0489">
    <property type="taxonomic scope" value="Bacteria"/>
</dbReference>
<comment type="catalytic activity">
    <reaction evidence="16">
        <text>L-tyrosyl-[protein] + ATP = O-phospho-L-tyrosyl-[protein] + ADP + H(+)</text>
        <dbReference type="Rhea" id="RHEA:10596"/>
        <dbReference type="Rhea" id="RHEA-COMP:10136"/>
        <dbReference type="Rhea" id="RHEA-COMP:20101"/>
        <dbReference type="ChEBI" id="CHEBI:15378"/>
        <dbReference type="ChEBI" id="CHEBI:30616"/>
        <dbReference type="ChEBI" id="CHEBI:46858"/>
        <dbReference type="ChEBI" id="CHEBI:61978"/>
        <dbReference type="ChEBI" id="CHEBI:456216"/>
        <dbReference type="EC" id="2.7.10.2"/>
    </reaction>
</comment>
<dbReference type="Pfam" id="PF13614">
    <property type="entry name" value="AAA_31"/>
    <property type="match status" value="1"/>
</dbReference>
<comment type="subcellular location">
    <subcellularLocation>
        <location evidence="1">Cell inner membrane</location>
        <topology evidence="1">Multi-pass membrane protein</topology>
    </subcellularLocation>
</comment>
<reference evidence="21 22" key="1">
    <citation type="submission" date="2012-06" db="EMBL/GenBank/DDBJ databases">
        <title>Complete genome sequence of Corynebacterium terpenotabidum Y-11 (=DSM 44721).</title>
        <authorList>
            <person name="Ruckert C."/>
            <person name="Albersmeier A."/>
            <person name="Al-Dilaimi A."/>
            <person name="Szczepanowski R."/>
            <person name="Kalinowski J."/>
        </authorList>
    </citation>
    <scope>NUCLEOTIDE SEQUENCE [LARGE SCALE GENOMIC DNA]</scope>
    <source>
        <strain evidence="21 22">Y-11</strain>
    </source>
</reference>
<feature type="transmembrane region" description="Helical" evidence="18">
    <location>
        <begin position="413"/>
        <end position="435"/>
    </location>
</feature>
<evidence type="ECO:0000313" key="22">
    <source>
        <dbReference type="Proteomes" id="UP000014809"/>
    </source>
</evidence>
<dbReference type="InterPro" id="IPR050445">
    <property type="entry name" value="Bact_polysacc_biosynth/exp"/>
</dbReference>
<evidence type="ECO:0000256" key="7">
    <source>
        <dbReference type="ARBA" id="ARBA00022519"/>
    </source>
</evidence>
<dbReference type="Gene3D" id="3.40.50.300">
    <property type="entry name" value="P-loop containing nucleotide triphosphate hydrolases"/>
    <property type="match status" value="1"/>
</dbReference>
<evidence type="ECO:0000256" key="8">
    <source>
        <dbReference type="ARBA" id="ARBA00022679"/>
    </source>
</evidence>
<dbReference type="InterPro" id="IPR005702">
    <property type="entry name" value="Wzc-like_C"/>
</dbReference>
<dbReference type="eggNOG" id="COG3944">
    <property type="taxonomic scope" value="Bacteria"/>
</dbReference>
<evidence type="ECO:0000256" key="14">
    <source>
        <dbReference type="ARBA" id="ARBA00023136"/>
    </source>
</evidence>
<dbReference type="SUPFAM" id="SSF52540">
    <property type="entry name" value="P-loop containing nucleoside triphosphate hydrolases"/>
    <property type="match status" value="1"/>
</dbReference>
<keyword evidence="14 18" id="KW-0472">Membrane</keyword>
<keyword evidence="22" id="KW-1185">Reference proteome</keyword>
<dbReference type="STRING" id="1200352.A606_01295"/>
<feature type="transmembrane region" description="Helical" evidence="18">
    <location>
        <begin position="286"/>
        <end position="308"/>
    </location>
</feature>
<evidence type="ECO:0000256" key="12">
    <source>
        <dbReference type="ARBA" id="ARBA00022840"/>
    </source>
</evidence>
<feature type="domain" description="Polysaccharide chain length determinant N-terminal" evidence="19">
    <location>
        <begin position="403"/>
        <end position="477"/>
    </location>
</feature>